<comment type="caution">
    <text evidence="2">The sequence shown here is derived from an EMBL/GenBank/DDBJ whole genome shotgun (WGS) entry which is preliminary data.</text>
</comment>
<gene>
    <name evidence="2" type="ORF">SASPL_132621</name>
</gene>
<dbReference type="Proteomes" id="UP000298416">
    <property type="component" value="Unassembled WGS sequence"/>
</dbReference>
<dbReference type="AlphaFoldDB" id="A0A8X8X1G4"/>
<feature type="compositionally biased region" description="Low complexity" evidence="1">
    <location>
        <begin position="56"/>
        <end position="67"/>
    </location>
</feature>
<dbReference type="EMBL" id="PNBA02000012">
    <property type="protein sequence ID" value="KAG6405040.1"/>
    <property type="molecule type" value="Genomic_DNA"/>
</dbReference>
<evidence type="ECO:0000256" key="1">
    <source>
        <dbReference type="SAM" id="MobiDB-lite"/>
    </source>
</evidence>
<accession>A0A8X8X1G4</accession>
<reference evidence="2" key="1">
    <citation type="submission" date="2018-01" db="EMBL/GenBank/DDBJ databases">
        <authorList>
            <person name="Mao J.F."/>
        </authorList>
    </citation>
    <scope>NUCLEOTIDE SEQUENCE</scope>
    <source>
        <strain evidence="2">Huo1</strain>
        <tissue evidence="2">Leaf</tissue>
    </source>
</reference>
<protein>
    <submittedName>
        <fullName evidence="2">Uncharacterized protein</fullName>
    </submittedName>
</protein>
<reference evidence="2" key="2">
    <citation type="submission" date="2020-08" db="EMBL/GenBank/DDBJ databases">
        <title>Plant Genome Project.</title>
        <authorList>
            <person name="Zhang R.-G."/>
        </authorList>
    </citation>
    <scope>NUCLEOTIDE SEQUENCE</scope>
    <source>
        <strain evidence="2">Huo1</strain>
        <tissue evidence="2">Leaf</tissue>
    </source>
</reference>
<keyword evidence="3" id="KW-1185">Reference proteome</keyword>
<feature type="compositionally biased region" description="Acidic residues" evidence="1">
    <location>
        <begin position="1"/>
        <end position="11"/>
    </location>
</feature>
<sequence length="101" mass="10578">MASAAEEEEAERGDQTHGLEGGDEFEKDVIYEPEVQIEPLLPPQCGGAPQLPPPQTAAAAAGGGASPALAPAAAAVRLLVQSLEEQRETRRFLHESVPPLI</sequence>
<evidence type="ECO:0000313" key="2">
    <source>
        <dbReference type="EMBL" id="KAG6405040.1"/>
    </source>
</evidence>
<name>A0A8X8X1G4_SALSN</name>
<proteinExistence type="predicted"/>
<evidence type="ECO:0000313" key="3">
    <source>
        <dbReference type="Proteomes" id="UP000298416"/>
    </source>
</evidence>
<feature type="region of interest" description="Disordered" evidence="1">
    <location>
        <begin position="1"/>
        <end position="67"/>
    </location>
</feature>
<organism evidence="2">
    <name type="scientific">Salvia splendens</name>
    <name type="common">Scarlet sage</name>
    <dbReference type="NCBI Taxonomy" id="180675"/>
    <lineage>
        <taxon>Eukaryota</taxon>
        <taxon>Viridiplantae</taxon>
        <taxon>Streptophyta</taxon>
        <taxon>Embryophyta</taxon>
        <taxon>Tracheophyta</taxon>
        <taxon>Spermatophyta</taxon>
        <taxon>Magnoliopsida</taxon>
        <taxon>eudicotyledons</taxon>
        <taxon>Gunneridae</taxon>
        <taxon>Pentapetalae</taxon>
        <taxon>asterids</taxon>
        <taxon>lamiids</taxon>
        <taxon>Lamiales</taxon>
        <taxon>Lamiaceae</taxon>
        <taxon>Nepetoideae</taxon>
        <taxon>Mentheae</taxon>
        <taxon>Salviinae</taxon>
        <taxon>Salvia</taxon>
        <taxon>Salvia subgen. Calosphace</taxon>
        <taxon>core Calosphace</taxon>
    </lineage>
</organism>